<dbReference type="SUPFAM" id="SSF53098">
    <property type="entry name" value="Ribonuclease H-like"/>
    <property type="match status" value="1"/>
</dbReference>
<organism evidence="2 3">
    <name type="scientific">Acanthoscelides obtectus</name>
    <name type="common">Bean weevil</name>
    <name type="synonym">Bruchus obtectus</name>
    <dbReference type="NCBI Taxonomy" id="200917"/>
    <lineage>
        <taxon>Eukaryota</taxon>
        <taxon>Metazoa</taxon>
        <taxon>Ecdysozoa</taxon>
        <taxon>Arthropoda</taxon>
        <taxon>Hexapoda</taxon>
        <taxon>Insecta</taxon>
        <taxon>Pterygota</taxon>
        <taxon>Neoptera</taxon>
        <taxon>Endopterygota</taxon>
        <taxon>Coleoptera</taxon>
        <taxon>Polyphaga</taxon>
        <taxon>Cucujiformia</taxon>
        <taxon>Chrysomeloidea</taxon>
        <taxon>Chrysomelidae</taxon>
        <taxon>Bruchinae</taxon>
        <taxon>Bruchini</taxon>
        <taxon>Acanthoscelides</taxon>
    </lineage>
</organism>
<dbReference type="InterPro" id="IPR006580">
    <property type="entry name" value="Znf_TTF"/>
</dbReference>
<dbReference type="AlphaFoldDB" id="A0A9P0K1W8"/>
<sequence length="717" mass="83204">MFPVYDTVCVMLEKSFSQWSNDDKKDFLNSEKPSPILNVNKTAKVKDKVYSRNFKKSWYSEFAWLCGSYYLNKLFCVPCLIVSVKATVWSKYGFNDFGNVTRALRKHEGSSDHMRCALGFSKLKKNLTTIEDALRENSRLYIKQFNENVQLNRRFMELPIRAVLFLGKQELAFRGHNEETTSINRGNFKELLEAFVSISPVDIQEHYKKIASIFAGNSKTIQNEIIDCIVKCIDEYVENEIKECSFFSIQVDDSTDIAHKSQCSIIIRYVNLEGKLVERFLGFHDVSCSRTSEALFNLVTRCLQNFDYKTKLVGQCFDGASVMSGQLNGLQAKIKEQAPQAVFVHCLAHRMNLVLQQSCNSITKCRIFFATISGLPTFFHHSPKRTNVADSIIGRRIPVSVITRWTSNFKVISFINKEWDSLKQVFTEIINDPTSDQASVRQSDGFLNKFHDFEFVLLVVVFNEIFGMTDILFDTLQKKSFDINLCIKQIKSVQTQLNKKRNEETFKNIFELAASKTSVQTEHRDGRTRVTLSRDQIIERYRVLYFEILDTISLQITTRFVTLMDTSKFKTYSEKFPTEALSNLKEFYSNTFTDFQRLKNELQLIYSDDQDQNMEPRLLKESLFENRSIFKEAYKLLCLILTIPSTSVSTERSFSCLKRIKSYLRSTMSEDRLTNLAKISIEKELLNELIVSQPFYDDVINKFANLKDRRIALIYKQ</sequence>
<proteinExistence type="predicted"/>
<dbReference type="Pfam" id="PF05699">
    <property type="entry name" value="Dimer_Tnp_hAT"/>
    <property type="match status" value="1"/>
</dbReference>
<evidence type="ECO:0000259" key="1">
    <source>
        <dbReference type="SMART" id="SM00597"/>
    </source>
</evidence>
<keyword evidence="3" id="KW-1185">Reference proteome</keyword>
<evidence type="ECO:0000313" key="3">
    <source>
        <dbReference type="Proteomes" id="UP001152888"/>
    </source>
</evidence>
<dbReference type="Pfam" id="PF14291">
    <property type="entry name" value="DUF4371"/>
    <property type="match status" value="1"/>
</dbReference>
<gene>
    <name evidence="2" type="ORF">ACAOBT_LOCUS4794</name>
</gene>
<dbReference type="GO" id="GO:0046983">
    <property type="term" value="F:protein dimerization activity"/>
    <property type="evidence" value="ECO:0007669"/>
    <property type="project" value="InterPro"/>
</dbReference>
<name>A0A9P0K1W8_ACAOB</name>
<evidence type="ECO:0000313" key="2">
    <source>
        <dbReference type="EMBL" id="CAH1962682.1"/>
    </source>
</evidence>
<dbReference type="PANTHER" id="PTHR45749:SF28">
    <property type="entry name" value="ZINC FINGER MYM-TYPE PROTEIN 1-LIKE-RELATED"/>
    <property type="match status" value="1"/>
</dbReference>
<reference evidence="2" key="1">
    <citation type="submission" date="2022-03" db="EMBL/GenBank/DDBJ databases">
        <authorList>
            <person name="Sayadi A."/>
        </authorList>
    </citation>
    <scope>NUCLEOTIDE SEQUENCE</scope>
</reference>
<comment type="caution">
    <text evidence="2">The sequence shown here is derived from an EMBL/GenBank/DDBJ whole genome shotgun (WGS) entry which is preliminary data.</text>
</comment>
<dbReference type="EMBL" id="CAKOFQ010006703">
    <property type="protein sequence ID" value="CAH1962682.1"/>
    <property type="molecule type" value="Genomic_DNA"/>
</dbReference>
<dbReference type="Proteomes" id="UP001152888">
    <property type="component" value="Unassembled WGS sequence"/>
</dbReference>
<accession>A0A9P0K1W8</accession>
<feature type="domain" description="TTF-type" evidence="1">
    <location>
        <begin position="50"/>
        <end position="132"/>
    </location>
</feature>
<dbReference type="SMART" id="SM00597">
    <property type="entry name" value="ZnF_TTF"/>
    <property type="match status" value="1"/>
</dbReference>
<protein>
    <recommendedName>
        <fullName evidence="1">TTF-type domain-containing protein</fullName>
    </recommendedName>
</protein>
<dbReference type="OrthoDB" id="8196265at2759"/>
<dbReference type="PANTHER" id="PTHR45749">
    <property type="match status" value="1"/>
</dbReference>
<dbReference type="InterPro" id="IPR025398">
    <property type="entry name" value="DUF4371"/>
</dbReference>
<dbReference type="InterPro" id="IPR008906">
    <property type="entry name" value="HATC_C_dom"/>
</dbReference>
<dbReference type="InterPro" id="IPR012337">
    <property type="entry name" value="RNaseH-like_sf"/>
</dbReference>